<keyword evidence="1" id="KW-0732">Signal</keyword>
<sequence length="149" mass="17113">MAWLVETVLFLFAIRQALPQDVYGAPQQPYPYVQPSASSGSGSYIPNPQSSIHTVQQPYPNVDVVEPDVDSVDIYETEEPQFKVVNPFFPIGSYAINYCDKKEFPDEVLEQYGLERLFCLQHFLLTYFLPVLHWPNLLALLHFSRSSIR</sequence>
<dbReference type="AlphaFoldDB" id="A0A2G5TGC7"/>
<comment type="caution">
    <text evidence="2">The sequence shown here is derived from an EMBL/GenBank/DDBJ whole genome shotgun (WGS) entry which is preliminary data.</text>
</comment>
<name>A0A2G5TGC7_9PELO</name>
<proteinExistence type="predicted"/>
<dbReference type="OrthoDB" id="9990982at2759"/>
<evidence type="ECO:0000313" key="2">
    <source>
        <dbReference type="EMBL" id="PIC26319.1"/>
    </source>
</evidence>
<organism evidence="2 3">
    <name type="scientific">Caenorhabditis nigoni</name>
    <dbReference type="NCBI Taxonomy" id="1611254"/>
    <lineage>
        <taxon>Eukaryota</taxon>
        <taxon>Metazoa</taxon>
        <taxon>Ecdysozoa</taxon>
        <taxon>Nematoda</taxon>
        <taxon>Chromadorea</taxon>
        <taxon>Rhabditida</taxon>
        <taxon>Rhabditina</taxon>
        <taxon>Rhabditomorpha</taxon>
        <taxon>Rhabditoidea</taxon>
        <taxon>Rhabditidae</taxon>
        <taxon>Peloderinae</taxon>
        <taxon>Caenorhabditis</taxon>
    </lineage>
</organism>
<gene>
    <name evidence="2" type="primary">Cnig_chr_V.g18927</name>
    <name evidence="2" type="ORF">B9Z55_018927</name>
</gene>
<feature type="chain" id="PRO_5013862173" evidence="1">
    <location>
        <begin position="20"/>
        <end position="149"/>
    </location>
</feature>
<feature type="signal peptide" evidence="1">
    <location>
        <begin position="1"/>
        <end position="19"/>
    </location>
</feature>
<dbReference type="Proteomes" id="UP000230233">
    <property type="component" value="Chromosome V"/>
</dbReference>
<reference evidence="3" key="1">
    <citation type="submission" date="2017-10" db="EMBL/GenBank/DDBJ databases">
        <title>Rapid genome shrinkage in a self-fertile nematode reveals novel sperm competition proteins.</title>
        <authorList>
            <person name="Yin D."/>
            <person name="Schwarz E.M."/>
            <person name="Thomas C.G."/>
            <person name="Felde R.L."/>
            <person name="Korf I.F."/>
            <person name="Cutter A.D."/>
            <person name="Schartner C.M."/>
            <person name="Ralston E.J."/>
            <person name="Meyer B.J."/>
            <person name="Haag E.S."/>
        </authorList>
    </citation>
    <scope>NUCLEOTIDE SEQUENCE [LARGE SCALE GENOMIC DNA]</scope>
    <source>
        <strain evidence="3">JU1422</strain>
    </source>
</reference>
<evidence type="ECO:0000256" key="1">
    <source>
        <dbReference type="SAM" id="SignalP"/>
    </source>
</evidence>
<protein>
    <submittedName>
        <fullName evidence="2">Uncharacterized protein</fullName>
    </submittedName>
</protein>
<keyword evidence="3" id="KW-1185">Reference proteome</keyword>
<evidence type="ECO:0000313" key="3">
    <source>
        <dbReference type="Proteomes" id="UP000230233"/>
    </source>
</evidence>
<dbReference type="EMBL" id="PDUG01000005">
    <property type="protein sequence ID" value="PIC26319.1"/>
    <property type="molecule type" value="Genomic_DNA"/>
</dbReference>
<accession>A0A2G5TGC7</accession>